<dbReference type="InterPro" id="IPR002734">
    <property type="entry name" value="RibDG_C"/>
</dbReference>
<dbReference type="PANTHER" id="PTHR38011:SF11">
    <property type="entry name" value="2,5-DIAMINO-6-RIBOSYLAMINO-4(3H)-PYRIMIDINONE 5'-PHOSPHATE REDUCTASE"/>
    <property type="match status" value="1"/>
</dbReference>
<dbReference type="GO" id="GO:0008703">
    <property type="term" value="F:5-amino-6-(5-phosphoribosylamino)uracil reductase activity"/>
    <property type="evidence" value="ECO:0007669"/>
    <property type="project" value="InterPro"/>
</dbReference>
<sequence length="182" mass="20313">MQKLFVSNACTLDGMMAGPNGELDWMKVDEEFDNYSEEMLESADTLAFGRKTYQLMESYWPGNKEGSDHVTGLMNSLHKVVFTKTLKTTDWNNVDILSGEIGGEVKRLKEKDGRGIALLGSGEIVTALTKLKLVDEYRLILSPVVLGKGKPLFPGMDEPVDLQLVHTRTFKSGKMILTYHPL</sequence>
<feature type="domain" description="Bacterial bifunctional deaminase-reductase C-terminal" evidence="1">
    <location>
        <begin position="3"/>
        <end position="173"/>
    </location>
</feature>
<dbReference type="OrthoDB" id="195113at2"/>
<keyword evidence="3" id="KW-1185">Reference proteome</keyword>
<comment type="caution">
    <text evidence="2">The sequence shown here is derived from an EMBL/GenBank/DDBJ whole genome shotgun (WGS) entry which is preliminary data.</text>
</comment>
<protein>
    <submittedName>
        <fullName evidence="2">Dihydrofolate reductase</fullName>
    </submittedName>
</protein>
<evidence type="ECO:0000259" key="1">
    <source>
        <dbReference type="Pfam" id="PF01872"/>
    </source>
</evidence>
<dbReference type="SUPFAM" id="SSF53597">
    <property type="entry name" value="Dihydrofolate reductase-like"/>
    <property type="match status" value="1"/>
</dbReference>
<dbReference type="Gene3D" id="3.40.430.10">
    <property type="entry name" value="Dihydrofolate Reductase, subunit A"/>
    <property type="match status" value="1"/>
</dbReference>
<dbReference type="Proteomes" id="UP000279089">
    <property type="component" value="Unassembled WGS sequence"/>
</dbReference>
<gene>
    <name evidence="2" type="ORF">EG028_14885</name>
</gene>
<dbReference type="Pfam" id="PF01872">
    <property type="entry name" value="RibD_C"/>
    <property type="match status" value="1"/>
</dbReference>
<name>A0A3N4MA20_9BACT</name>
<evidence type="ECO:0000313" key="3">
    <source>
        <dbReference type="Proteomes" id="UP000279089"/>
    </source>
</evidence>
<dbReference type="PANTHER" id="PTHR38011">
    <property type="entry name" value="DIHYDROFOLATE REDUCTASE FAMILY PROTEIN (AFU_ORTHOLOGUE AFUA_8G06820)"/>
    <property type="match status" value="1"/>
</dbReference>
<dbReference type="InterPro" id="IPR050765">
    <property type="entry name" value="Riboflavin_Biosynth_HTPR"/>
</dbReference>
<proteinExistence type="predicted"/>
<accession>A0A3N4MA20</accession>
<dbReference type="RefSeq" id="WP_120517102.1">
    <property type="nucleotide sequence ID" value="NZ_QXZY01000008.1"/>
</dbReference>
<reference evidence="3" key="1">
    <citation type="submission" date="2018-11" db="EMBL/GenBank/DDBJ databases">
        <title>Chitinophaga lutea sp.nov., isolate from arsenic contaminated soil.</title>
        <authorList>
            <person name="Zong Y."/>
        </authorList>
    </citation>
    <scope>NUCLEOTIDE SEQUENCE [LARGE SCALE GENOMIC DNA]</scope>
    <source>
        <strain evidence="3">YLT18</strain>
    </source>
</reference>
<evidence type="ECO:0000313" key="2">
    <source>
        <dbReference type="EMBL" id="RPD40582.1"/>
    </source>
</evidence>
<organism evidence="2 3">
    <name type="scientific">Chitinophaga barathri</name>
    <dbReference type="NCBI Taxonomy" id="1647451"/>
    <lineage>
        <taxon>Bacteria</taxon>
        <taxon>Pseudomonadati</taxon>
        <taxon>Bacteroidota</taxon>
        <taxon>Chitinophagia</taxon>
        <taxon>Chitinophagales</taxon>
        <taxon>Chitinophagaceae</taxon>
        <taxon>Chitinophaga</taxon>
    </lineage>
</organism>
<dbReference type="AlphaFoldDB" id="A0A3N4MA20"/>
<dbReference type="EMBL" id="RMBX01000007">
    <property type="protein sequence ID" value="RPD40582.1"/>
    <property type="molecule type" value="Genomic_DNA"/>
</dbReference>
<dbReference type="InterPro" id="IPR024072">
    <property type="entry name" value="DHFR-like_dom_sf"/>
</dbReference>
<dbReference type="GO" id="GO:0009231">
    <property type="term" value="P:riboflavin biosynthetic process"/>
    <property type="evidence" value="ECO:0007669"/>
    <property type="project" value="InterPro"/>
</dbReference>